<evidence type="ECO:0000313" key="3">
    <source>
        <dbReference type="Proteomes" id="UP001418222"/>
    </source>
</evidence>
<keyword evidence="1" id="KW-1133">Transmembrane helix</keyword>
<protein>
    <submittedName>
        <fullName evidence="2">Uncharacterized protein</fullName>
    </submittedName>
</protein>
<comment type="caution">
    <text evidence="2">The sequence shown here is derived from an EMBL/GenBank/DDBJ whole genome shotgun (WGS) entry which is preliminary data.</text>
</comment>
<organism evidence="2 3">
    <name type="scientific">Platanthera zijinensis</name>
    <dbReference type="NCBI Taxonomy" id="2320716"/>
    <lineage>
        <taxon>Eukaryota</taxon>
        <taxon>Viridiplantae</taxon>
        <taxon>Streptophyta</taxon>
        <taxon>Embryophyta</taxon>
        <taxon>Tracheophyta</taxon>
        <taxon>Spermatophyta</taxon>
        <taxon>Magnoliopsida</taxon>
        <taxon>Liliopsida</taxon>
        <taxon>Asparagales</taxon>
        <taxon>Orchidaceae</taxon>
        <taxon>Orchidoideae</taxon>
        <taxon>Orchideae</taxon>
        <taxon>Orchidinae</taxon>
        <taxon>Platanthera</taxon>
    </lineage>
</organism>
<gene>
    <name evidence="2" type="ORF">KSP39_PZI022067</name>
</gene>
<sequence>MWPATFHMHTPCHHLPPLSLMHVLNLHFSFLPFIIIHSFSIHACGRPPIHFPSSFILNLFPPSFNILHAFIPPCIGRPLSLSLYFISFYFTFIPPLFILYFPLHFHLFHTMHVPSSLPSFNEMHEHPPHLSGRPPLGLPLF</sequence>
<proteinExistence type="predicted"/>
<feature type="transmembrane region" description="Helical" evidence="1">
    <location>
        <begin position="20"/>
        <end position="39"/>
    </location>
</feature>
<name>A0AAP0AXK7_9ASPA</name>
<keyword evidence="1" id="KW-0472">Membrane</keyword>
<evidence type="ECO:0000256" key="1">
    <source>
        <dbReference type="SAM" id="Phobius"/>
    </source>
</evidence>
<dbReference type="AlphaFoldDB" id="A0AAP0AXK7"/>
<accession>A0AAP0AXK7</accession>
<feature type="transmembrane region" description="Helical" evidence="1">
    <location>
        <begin position="51"/>
        <end position="71"/>
    </location>
</feature>
<reference evidence="2 3" key="1">
    <citation type="journal article" date="2022" name="Nat. Plants">
        <title>Genomes of leafy and leafless Platanthera orchids illuminate the evolution of mycoheterotrophy.</title>
        <authorList>
            <person name="Li M.H."/>
            <person name="Liu K.W."/>
            <person name="Li Z."/>
            <person name="Lu H.C."/>
            <person name="Ye Q.L."/>
            <person name="Zhang D."/>
            <person name="Wang J.Y."/>
            <person name="Li Y.F."/>
            <person name="Zhong Z.M."/>
            <person name="Liu X."/>
            <person name="Yu X."/>
            <person name="Liu D.K."/>
            <person name="Tu X.D."/>
            <person name="Liu B."/>
            <person name="Hao Y."/>
            <person name="Liao X.Y."/>
            <person name="Jiang Y.T."/>
            <person name="Sun W.H."/>
            <person name="Chen J."/>
            <person name="Chen Y.Q."/>
            <person name="Ai Y."/>
            <person name="Zhai J.W."/>
            <person name="Wu S.S."/>
            <person name="Zhou Z."/>
            <person name="Hsiao Y.Y."/>
            <person name="Wu W.L."/>
            <person name="Chen Y.Y."/>
            <person name="Lin Y.F."/>
            <person name="Hsu J.L."/>
            <person name="Li C.Y."/>
            <person name="Wang Z.W."/>
            <person name="Zhao X."/>
            <person name="Zhong W.Y."/>
            <person name="Ma X.K."/>
            <person name="Ma L."/>
            <person name="Huang J."/>
            <person name="Chen G.Z."/>
            <person name="Huang M.Z."/>
            <person name="Huang L."/>
            <person name="Peng D.H."/>
            <person name="Luo Y.B."/>
            <person name="Zou S.Q."/>
            <person name="Chen S.P."/>
            <person name="Lan S."/>
            <person name="Tsai W.C."/>
            <person name="Van de Peer Y."/>
            <person name="Liu Z.J."/>
        </authorList>
    </citation>
    <scope>NUCLEOTIDE SEQUENCE [LARGE SCALE GENOMIC DNA]</scope>
    <source>
        <strain evidence="2">Lor287</strain>
    </source>
</reference>
<dbReference type="EMBL" id="JBBWWQ010000019">
    <property type="protein sequence ID" value="KAK8918683.1"/>
    <property type="molecule type" value="Genomic_DNA"/>
</dbReference>
<dbReference type="Proteomes" id="UP001418222">
    <property type="component" value="Unassembled WGS sequence"/>
</dbReference>
<keyword evidence="1" id="KW-0812">Transmembrane</keyword>
<evidence type="ECO:0000313" key="2">
    <source>
        <dbReference type="EMBL" id="KAK8918683.1"/>
    </source>
</evidence>
<keyword evidence="3" id="KW-1185">Reference proteome</keyword>
<feature type="transmembrane region" description="Helical" evidence="1">
    <location>
        <begin position="83"/>
        <end position="103"/>
    </location>
</feature>